<sequence>MDYEKFKSTYEDLKKNIDEIKSTTKKTDLLESPDRTKILDRMKYLFYSLIKSLVDIGHGIILENDYREPLNRADIFISLAEREIIVSSVVPGVKKAVLALPKMNEYTHSQILEIISKSINELDTCLSSYGVYFNLKDKNI</sequence>
<dbReference type="InterPro" id="IPR037038">
    <property type="entry name" value="HepT-like_sf"/>
</dbReference>
<name>X1UEU3_9ZZZZ</name>
<organism evidence="1">
    <name type="scientific">marine sediment metagenome</name>
    <dbReference type="NCBI Taxonomy" id="412755"/>
    <lineage>
        <taxon>unclassified sequences</taxon>
        <taxon>metagenomes</taxon>
        <taxon>ecological metagenomes</taxon>
    </lineage>
</organism>
<dbReference type="Gene3D" id="1.20.120.580">
    <property type="entry name" value="bsu32300-like"/>
    <property type="match status" value="1"/>
</dbReference>
<gene>
    <name evidence="1" type="ORF">S12H4_35391</name>
</gene>
<proteinExistence type="predicted"/>
<evidence type="ECO:0000313" key="1">
    <source>
        <dbReference type="EMBL" id="GAI98395.1"/>
    </source>
</evidence>
<dbReference type="AlphaFoldDB" id="X1UEU3"/>
<accession>X1UEU3</accession>
<protein>
    <submittedName>
        <fullName evidence="1">Uncharacterized protein</fullName>
    </submittedName>
</protein>
<dbReference type="EMBL" id="BARW01021013">
    <property type="protein sequence ID" value="GAI98395.1"/>
    <property type="molecule type" value="Genomic_DNA"/>
</dbReference>
<reference evidence="1" key="1">
    <citation type="journal article" date="2014" name="Front. Microbiol.">
        <title>High frequency of phylogenetically diverse reductive dehalogenase-homologous genes in deep subseafloor sedimentary metagenomes.</title>
        <authorList>
            <person name="Kawai M."/>
            <person name="Futagami T."/>
            <person name="Toyoda A."/>
            <person name="Takaki Y."/>
            <person name="Nishi S."/>
            <person name="Hori S."/>
            <person name="Arai W."/>
            <person name="Tsubouchi T."/>
            <person name="Morono Y."/>
            <person name="Uchiyama I."/>
            <person name="Ito T."/>
            <person name="Fujiyama A."/>
            <person name="Inagaki F."/>
            <person name="Takami H."/>
        </authorList>
    </citation>
    <scope>NUCLEOTIDE SEQUENCE</scope>
    <source>
        <strain evidence="1">Expedition CK06-06</strain>
    </source>
</reference>
<comment type="caution">
    <text evidence="1">The sequence shown here is derived from an EMBL/GenBank/DDBJ whole genome shotgun (WGS) entry which is preliminary data.</text>
</comment>